<gene>
    <name evidence="1" type="ORF">MEUPH1_LOCUS27066</name>
</gene>
<evidence type="ECO:0000313" key="1">
    <source>
        <dbReference type="EMBL" id="CAI6373293.1"/>
    </source>
</evidence>
<dbReference type="PANTHER" id="PTHR47501:SF5">
    <property type="entry name" value="HAT C-TERMINAL DIMERISATION DOMAIN-CONTAINING PROTEIN"/>
    <property type="match status" value="1"/>
</dbReference>
<dbReference type="AlphaFoldDB" id="A0AAV0XZW8"/>
<accession>A0AAV0XZW8</accession>
<dbReference type="EMBL" id="CARXXK010001085">
    <property type="protein sequence ID" value="CAI6373293.1"/>
    <property type="molecule type" value="Genomic_DNA"/>
</dbReference>
<evidence type="ECO:0008006" key="3">
    <source>
        <dbReference type="Google" id="ProtNLM"/>
    </source>
</evidence>
<keyword evidence="2" id="KW-1185">Reference proteome</keyword>
<comment type="caution">
    <text evidence="1">The sequence shown here is derived from an EMBL/GenBank/DDBJ whole genome shotgun (WGS) entry which is preliminary data.</text>
</comment>
<protein>
    <recommendedName>
        <fullName evidence="3">Transposase</fullName>
    </recommendedName>
</protein>
<sequence>MSNSDEEPQNLQNLQNFSLPWPNYSKYFKVQRVIEDMFFYKKLEIKCLICVGTKVLKVDTRSNSNLRKHLNVSTLDHLLQRFIVSAGIPFSIIENPVLKEIIERGFPNKKLMSRPTLMKRIEIEYKSLMNQIKTDMSNCFHIATTADAWSIFKKSYIGITASWINDDLSRTTCLLAIKRLQGIHTYEVLAKAMDSVYVTFDITDKIDFSTTDNGSNFVKSFKVYGNLFDDMDGNENQCILEDNDDNETNQVEAIDLNVLVNGIDIEDKSLPYSLPRHHRCSAHTLNLISTTDLKKALLDGSYKKQSRSTFSKCYALWNTQGRSTKSADAIKKCCGRYLKTPNATRWNSLFDAVVCLNKLLKLNESKFRLLMDELVIVRFNRNDIDFLTNYQIVMEPLSISLDILQGENNMFFGYLVPTIVQLTSKYQQMTQSHTLLKCVQPLLTAILDGIQKRFDDLLNDKFLIIAALSHPSFKTAWIKDEVKKQLAVGYFKKACLDEFNETATQNEDNTFEIETVEKNVEDPSSNFFQFWSQTFDDDHHYDSILNKEMDQYLGTSPTKDLNSLNILPTIKKVFIKFNTPLPSSASVERVFSVGGATMTKKRSTQKIVCDFSPLATISS</sequence>
<dbReference type="SUPFAM" id="SSF53098">
    <property type="entry name" value="Ribonuclease H-like"/>
    <property type="match status" value="1"/>
</dbReference>
<name>A0AAV0XZW8_9HEMI</name>
<dbReference type="PANTHER" id="PTHR47501">
    <property type="entry name" value="TRANSPOSASE-RELATED"/>
    <property type="match status" value="1"/>
</dbReference>
<dbReference type="Proteomes" id="UP001160148">
    <property type="component" value="Unassembled WGS sequence"/>
</dbReference>
<reference evidence="1 2" key="1">
    <citation type="submission" date="2023-01" db="EMBL/GenBank/DDBJ databases">
        <authorList>
            <person name="Whitehead M."/>
        </authorList>
    </citation>
    <scope>NUCLEOTIDE SEQUENCE [LARGE SCALE GENOMIC DNA]</scope>
</reference>
<proteinExistence type="predicted"/>
<evidence type="ECO:0000313" key="2">
    <source>
        <dbReference type="Proteomes" id="UP001160148"/>
    </source>
</evidence>
<dbReference type="InterPro" id="IPR012337">
    <property type="entry name" value="RNaseH-like_sf"/>
</dbReference>
<organism evidence="1 2">
    <name type="scientific">Macrosiphum euphorbiae</name>
    <name type="common">potato aphid</name>
    <dbReference type="NCBI Taxonomy" id="13131"/>
    <lineage>
        <taxon>Eukaryota</taxon>
        <taxon>Metazoa</taxon>
        <taxon>Ecdysozoa</taxon>
        <taxon>Arthropoda</taxon>
        <taxon>Hexapoda</taxon>
        <taxon>Insecta</taxon>
        <taxon>Pterygota</taxon>
        <taxon>Neoptera</taxon>
        <taxon>Paraneoptera</taxon>
        <taxon>Hemiptera</taxon>
        <taxon>Sternorrhyncha</taxon>
        <taxon>Aphidomorpha</taxon>
        <taxon>Aphidoidea</taxon>
        <taxon>Aphididae</taxon>
        <taxon>Macrosiphini</taxon>
        <taxon>Macrosiphum</taxon>
    </lineage>
</organism>